<dbReference type="Gene3D" id="3.40.1230.10">
    <property type="entry name" value="MTH938-like"/>
    <property type="match status" value="1"/>
</dbReference>
<sequence length="131" mass="14489">MAFDKTQQPTPIATSPKIDRLSWGKIEINGKHFKDAKLFPGGAREWNWQETGTRHVPGIQAADVAELIDRGATTIVLSRGMLHRLQVCPETLQILEDKSITAHVLQTELAVKLYNSLVDIEAVGGLFHSTC</sequence>
<dbReference type="FunFam" id="3.40.1230.10:FF:000001">
    <property type="entry name" value="Adipogenesis-associated, Mth938 domain-containing"/>
    <property type="match status" value="1"/>
</dbReference>
<evidence type="ECO:0000313" key="4">
    <source>
        <dbReference type="Proteomes" id="UP000621799"/>
    </source>
</evidence>
<dbReference type="InterPro" id="IPR036748">
    <property type="entry name" value="MTH938-like_sf"/>
</dbReference>
<proteinExistence type="predicted"/>
<reference evidence="3" key="1">
    <citation type="submission" date="2020-10" db="EMBL/GenBank/DDBJ databases">
        <authorList>
            <person name="Castelo-Branco R."/>
            <person name="Eusebio N."/>
            <person name="Adriana R."/>
            <person name="Vieira A."/>
            <person name="Brugerolle De Fraissinette N."/>
            <person name="Rezende De Castro R."/>
            <person name="Schneider M.P."/>
            <person name="Vasconcelos V."/>
            <person name="Leao P.N."/>
        </authorList>
    </citation>
    <scope>NUCLEOTIDE SEQUENCE</scope>
    <source>
        <strain evidence="3">LEGE 11467</strain>
    </source>
</reference>
<accession>A0A928Z710</accession>
<evidence type="ECO:0000313" key="3">
    <source>
        <dbReference type="EMBL" id="MBE9040075.1"/>
    </source>
</evidence>
<dbReference type="PANTHER" id="PTHR15811">
    <property type="entry name" value="MTH938 DOMAIN-CONTAINING PROTEIN"/>
    <property type="match status" value="1"/>
</dbReference>
<protein>
    <submittedName>
        <fullName evidence="3">Mth938-like domain-containing protein</fullName>
    </submittedName>
</protein>
<dbReference type="Pfam" id="PF04430">
    <property type="entry name" value="DUF498"/>
    <property type="match status" value="1"/>
</dbReference>
<dbReference type="GO" id="GO:0005737">
    <property type="term" value="C:cytoplasm"/>
    <property type="evidence" value="ECO:0007669"/>
    <property type="project" value="UniProtKB-SubCell"/>
</dbReference>
<organism evidence="3 4">
    <name type="scientific">Zarconia navalis LEGE 11467</name>
    <dbReference type="NCBI Taxonomy" id="1828826"/>
    <lineage>
        <taxon>Bacteria</taxon>
        <taxon>Bacillati</taxon>
        <taxon>Cyanobacteriota</taxon>
        <taxon>Cyanophyceae</taxon>
        <taxon>Oscillatoriophycideae</taxon>
        <taxon>Oscillatoriales</taxon>
        <taxon>Oscillatoriales incertae sedis</taxon>
        <taxon>Zarconia</taxon>
        <taxon>Zarconia navalis</taxon>
    </lineage>
</organism>
<evidence type="ECO:0000256" key="1">
    <source>
        <dbReference type="ARBA" id="ARBA00004496"/>
    </source>
</evidence>
<dbReference type="RefSeq" id="WP_264320334.1">
    <property type="nucleotide sequence ID" value="NZ_JADEXN010000053.1"/>
</dbReference>
<dbReference type="InterPro" id="IPR034096">
    <property type="entry name" value="AAMDC"/>
</dbReference>
<gene>
    <name evidence="3" type="ORF">IQ235_04620</name>
</gene>
<dbReference type="EMBL" id="JADEXN010000053">
    <property type="protein sequence ID" value="MBE9040075.1"/>
    <property type="molecule type" value="Genomic_DNA"/>
</dbReference>
<keyword evidence="4" id="KW-1185">Reference proteome</keyword>
<dbReference type="InterPro" id="IPR007523">
    <property type="entry name" value="NDUFAF3/AAMDC"/>
</dbReference>
<dbReference type="CDD" id="cd05126">
    <property type="entry name" value="Mth938"/>
    <property type="match status" value="1"/>
</dbReference>
<comment type="subcellular location">
    <subcellularLocation>
        <location evidence="1">Cytoplasm</location>
    </subcellularLocation>
</comment>
<dbReference type="SUPFAM" id="SSF64076">
    <property type="entry name" value="MTH938-like"/>
    <property type="match status" value="1"/>
</dbReference>
<dbReference type="PANTHER" id="PTHR15811:SF5">
    <property type="entry name" value="MTH938 DOMAIN-CONTAINING PROTEIN"/>
    <property type="match status" value="1"/>
</dbReference>
<name>A0A928Z710_9CYAN</name>
<keyword evidence="2" id="KW-0963">Cytoplasm</keyword>
<dbReference type="Proteomes" id="UP000621799">
    <property type="component" value="Unassembled WGS sequence"/>
</dbReference>
<comment type="caution">
    <text evidence="3">The sequence shown here is derived from an EMBL/GenBank/DDBJ whole genome shotgun (WGS) entry which is preliminary data.</text>
</comment>
<evidence type="ECO:0000256" key="2">
    <source>
        <dbReference type="ARBA" id="ARBA00022490"/>
    </source>
</evidence>
<dbReference type="AlphaFoldDB" id="A0A928Z710"/>